<evidence type="ECO:0000313" key="2">
    <source>
        <dbReference type="EnsemblMetazoa" id="RPRC004154-PA"/>
    </source>
</evidence>
<accession>T1HJD1</accession>
<name>T1HJD1_RHOPR</name>
<dbReference type="EnsemblMetazoa" id="RPRC004154-RA">
    <property type="protein sequence ID" value="RPRC004154-PA"/>
    <property type="gene ID" value="RPRC004154"/>
</dbReference>
<dbReference type="VEuPathDB" id="VectorBase:RPRC004154"/>
<evidence type="ECO:0000256" key="1">
    <source>
        <dbReference type="SAM" id="MobiDB-lite"/>
    </source>
</evidence>
<feature type="region of interest" description="Disordered" evidence="1">
    <location>
        <begin position="335"/>
        <end position="385"/>
    </location>
</feature>
<dbReference type="AlphaFoldDB" id="T1HJD1"/>
<organism evidence="2 3">
    <name type="scientific">Rhodnius prolixus</name>
    <name type="common">Triatomid bug</name>
    <dbReference type="NCBI Taxonomy" id="13249"/>
    <lineage>
        <taxon>Eukaryota</taxon>
        <taxon>Metazoa</taxon>
        <taxon>Ecdysozoa</taxon>
        <taxon>Arthropoda</taxon>
        <taxon>Hexapoda</taxon>
        <taxon>Insecta</taxon>
        <taxon>Pterygota</taxon>
        <taxon>Neoptera</taxon>
        <taxon>Paraneoptera</taxon>
        <taxon>Hemiptera</taxon>
        <taxon>Heteroptera</taxon>
        <taxon>Panheteroptera</taxon>
        <taxon>Cimicomorpha</taxon>
        <taxon>Reduviidae</taxon>
        <taxon>Triatominae</taxon>
        <taxon>Rhodnius</taxon>
    </lineage>
</organism>
<reference evidence="2" key="1">
    <citation type="submission" date="2015-05" db="UniProtKB">
        <authorList>
            <consortium name="EnsemblMetazoa"/>
        </authorList>
    </citation>
    <scope>IDENTIFICATION</scope>
</reference>
<dbReference type="HOGENOM" id="CLU_322794_0_0_1"/>
<dbReference type="OMA" id="IARYYLW"/>
<dbReference type="EMBL" id="ACPB03026068">
    <property type="status" value="NOT_ANNOTATED_CDS"/>
    <property type="molecule type" value="Genomic_DNA"/>
</dbReference>
<dbReference type="PANTHER" id="PTHR10773">
    <property type="entry name" value="DNA-DIRECTED RNA POLYMERASES I, II, AND III SUBUNIT RPABC2"/>
    <property type="match status" value="1"/>
</dbReference>
<feature type="compositionally biased region" description="Basic and acidic residues" evidence="1">
    <location>
        <begin position="366"/>
        <end position="380"/>
    </location>
</feature>
<sequence length="897" mass="101913">VAVVGGGGVVIHPVDLRTKGAFGAGYSIPEVLAYKDSSLKTPSDISSDIHEKAILPATSIKEKECIPQQSDISSDIHEKAILPATSVKEKECIPQQSDISSDIHEKAILPATSVKEKECIPQQSDISSDIHEKAILPATSIKEKECIPQQSDISSDIHEKAILPATSIKEKECIPQQSDISSDIHEKAILPATSIKEKECIPQQSDISSDIHEKAILPATSVKEKECIPQQSDISSDIHEKAILPATSVKEKECIPQQSDISSDIHEKAILPATSVKEKECIPQQSDISSDIHEKAILPATSVKEKECIPQQSDISSDIHEKAILPATSIKEKECIPQQSDISSDSDIFEKNNKGKQISVLTKKQKNGERRESRKICSERKSRKKKKLLENGGAIAHNGKEMFASQQKFKRIEEVDKVVQRIRKPDKSKSRRNFTKKYFLSDNNGNRIQICQLMFLNTLDIKLGKIRKIAEKKRLSDCGICLDDKRGRHGHQKKTSTNQIDSIKNHIGLFPAYKSHYSRSHSDKKYLTSDLSISKMYRMYKEYCEEKQIQPTSESFYRKVFNENFNLSFHRPAVDSCSKCDKYDLMSNSAADDVVKEEIKQQHEYHLRIAEDAYLEKRTDKKLIYVYVNVDKIARYYLWNETIAARGGQEIASCLRMFLLSLPDNCQEVNMFSDCCPGQTRNIYLPFMVLNLFCELKNTKNLQIINHKFLEPGHTRMEADCIHAAIEKVAKTTTATIELTRDWANLMRLVPRNPPIQVIEMEQSQFMNFQMLLNNDYIHRKINTSGQSVEWAKVKWIKYKADSPGKMFYKNTFKKEKPFHVLQLSRIPRSKRFPSKSSITQLTPTNKFPIPLPRKKVSDLKFLSTFLSDTSKTFYQSLANCEETEDILPGERSDGRI</sequence>
<proteinExistence type="predicted"/>
<evidence type="ECO:0000313" key="3">
    <source>
        <dbReference type="Proteomes" id="UP000015103"/>
    </source>
</evidence>
<dbReference type="eggNOG" id="ENOG502S2FM">
    <property type="taxonomic scope" value="Eukaryota"/>
</dbReference>
<dbReference type="PANTHER" id="PTHR10773:SF19">
    <property type="match status" value="1"/>
</dbReference>
<dbReference type="STRING" id="13249.T1HJD1"/>
<dbReference type="Proteomes" id="UP000015103">
    <property type="component" value="Unassembled WGS sequence"/>
</dbReference>
<dbReference type="InParanoid" id="T1HJD1"/>
<protein>
    <submittedName>
        <fullName evidence="2">Uncharacterized protein</fullName>
    </submittedName>
</protein>
<keyword evidence="3" id="KW-1185">Reference proteome</keyword>